<organism evidence="1 2">
    <name type="scientific">Gordonia humi</name>
    <dbReference type="NCBI Taxonomy" id="686429"/>
    <lineage>
        <taxon>Bacteria</taxon>
        <taxon>Bacillati</taxon>
        <taxon>Actinomycetota</taxon>
        <taxon>Actinomycetes</taxon>
        <taxon>Mycobacteriales</taxon>
        <taxon>Gordoniaceae</taxon>
        <taxon>Gordonia</taxon>
    </lineage>
</organism>
<dbReference type="Gene3D" id="3.40.50.2020">
    <property type="match status" value="1"/>
</dbReference>
<name>A0A840F540_9ACTN</name>
<dbReference type="RefSeq" id="WP_343067550.1">
    <property type="nucleotide sequence ID" value="NZ_BAABHL010000001.1"/>
</dbReference>
<accession>A0A840F540</accession>
<reference evidence="1 2" key="1">
    <citation type="submission" date="2020-08" db="EMBL/GenBank/DDBJ databases">
        <title>Sequencing the genomes of 1000 actinobacteria strains.</title>
        <authorList>
            <person name="Klenk H.-P."/>
        </authorList>
    </citation>
    <scope>NUCLEOTIDE SEQUENCE [LARGE SCALE GENOMIC DNA]</scope>
    <source>
        <strain evidence="1 2">DSM 45298</strain>
    </source>
</reference>
<dbReference type="Proteomes" id="UP000551501">
    <property type="component" value="Unassembled WGS sequence"/>
</dbReference>
<keyword evidence="1" id="KW-0328">Glycosyltransferase</keyword>
<proteinExistence type="predicted"/>
<dbReference type="AlphaFoldDB" id="A0A840F540"/>
<keyword evidence="2" id="KW-1185">Reference proteome</keyword>
<dbReference type="PANTHER" id="PTHR47505">
    <property type="entry name" value="DNA UTILIZATION PROTEIN YHGH"/>
    <property type="match status" value="1"/>
</dbReference>
<dbReference type="InterPro" id="IPR051910">
    <property type="entry name" value="ComF/GntX_DNA_util-trans"/>
</dbReference>
<gene>
    <name evidence="1" type="ORF">BKA16_004185</name>
</gene>
<dbReference type="SUPFAM" id="SSF53271">
    <property type="entry name" value="PRTase-like"/>
    <property type="match status" value="1"/>
</dbReference>
<keyword evidence="1" id="KW-0808">Transferase</keyword>
<sequence>MGAIGPVRTLRRIAAAVGDLAVPLLCGGCGRPDTPWCPTCDRCLSDVPRALTPRVETGAPVWALGRYDGPLRASVLALKEHGRTDLAPVLGGGLADALITLARWGDLPAGRRMLLVPAPTRAAAARRRGGDPVTAMCASAVRGLGPRAAVAPLLVTAASARDSAGLGAGARAANLAGAVRLTRTPPSAATSSDSIVVLVDDVVTTGATAAASTRLLARAGVEVAAVLAVAGV</sequence>
<dbReference type="InterPro" id="IPR029057">
    <property type="entry name" value="PRTase-like"/>
</dbReference>
<evidence type="ECO:0000313" key="2">
    <source>
        <dbReference type="Proteomes" id="UP000551501"/>
    </source>
</evidence>
<comment type="caution">
    <text evidence="1">The sequence shown here is derived from an EMBL/GenBank/DDBJ whole genome shotgun (WGS) entry which is preliminary data.</text>
</comment>
<dbReference type="EMBL" id="JACIFP010000001">
    <property type="protein sequence ID" value="MBB4137633.1"/>
    <property type="molecule type" value="Genomic_DNA"/>
</dbReference>
<protein>
    <submittedName>
        <fullName evidence="1">Putative amidophosphoribosyltransferase</fullName>
    </submittedName>
</protein>
<evidence type="ECO:0000313" key="1">
    <source>
        <dbReference type="EMBL" id="MBB4137633.1"/>
    </source>
</evidence>
<dbReference type="GO" id="GO:0016757">
    <property type="term" value="F:glycosyltransferase activity"/>
    <property type="evidence" value="ECO:0007669"/>
    <property type="project" value="UniProtKB-KW"/>
</dbReference>
<dbReference type="PANTHER" id="PTHR47505:SF1">
    <property type="entry name" value="DNA UTILIZATION PROTEIN YHGH"/>
    <property type="match status" value="1"/>
</dbReference>